<evidence type="ECO:0000313" key="6">
    <source>
        <dbReference type="EMBL" id="ROO13737.1"/>
    </source>
</evidence>
<dbReference type="CDD" id="cd19543">
    <property type="entry name" value="DCL_NRPS"/>
    <property type="match status" value="1"/>
</dbReference>
<dbReference type="GO" id="GO:0031177">
    <property type="term" value="F:phosphopantetheine binding"/>
    <property type="evidence" value="ECO:0007669"/>
    <property type="project" value="InterPro"/>
</dbReference>
<dbReference type="PANTHER" id="PTHR45398:SF1">
    <property type="entry name" value="ENZYME, PUTATIVE (JCVI)-RELATED"/>
    <property type="match status" value="1"/>
</dbReference>
<dbReference type="NCBIfam" id="NF004282">
    <property type="entry name" value="PRK05691.1"/>
    <property type="match status" value="6"/>
</dbReference>
<dbReference type="InterPro" id="IPR010060">
    <property type="entry name" value="NRPS_synth"/>
</dbReference>
<dbReference type="Pfam" id="PF00501">
    <property type="entry name" value="AMP-binding"/>
    <property type="match status" value="3"/>
</dbReference>
<dbReference type="InterPro" id="IPR000873">
    <property type="entry name" value="AMP-dep_synth/lig_dom"/>
</dbReference>
<dbReference type="Pfam" id="PF00668">
    <property type="entry name" value="Condensation"/>
    <property type="match status" value="4"/>
</dbReference>
<reference evidence="6 7" key="1">
    <citation type="submission" date="2016-10" db="EMBL/GenBank/DDBJ databases">
        <title>Comparative genome analysis of multiple Pseudomonas spp. focuses on biocontrol and plant growth promoting traits.</title>
        <authorList>
            <person name="Tao X.-Y."/>
            <person name="Taylor C.G."/>
        </authorList>
    </citation>
    <scope>NUCLEOTIDE SEQUENCE [LARGE SCALE GENOMIC DNA]</scope>
    <source>
        <strain evidence="6 7">36G2</strain>
    </source>
</reference>
<feature type="domain" description="Carrier" evidence="5">
    <location>
        <begin position="3594"/>
        <end position="3669"/>
    </location>
</feature>
<comment type="caution">
    <text evidence="6">The sequence shown here is derived from an EMBL/GenBank/DDBJ whole genome shotgun (WGS) entry which is preliminary data.</text>
</comment>
<dbReference type="Gene3D" id="2.30.38.10">
    <property type="entry name" value="Luciferase, Domain 3"/>
    <property type="match status" value="3"/>
</dbReference>
<dbReference type="InterPro" id="IPR036736">
    <property type="entry name" value="ACP-like_sf"/>
</dbReference>
<comment type="cofactor">
    <cofactor evidence="1">
        <name>pantetheine 4'-phosphate</name>
        <dbReference type="ChEBI" id="CHEBI:47942"/>
    </cofactor>
</comment>
<evidence type="ECO:0000256" key="4">
    <source>
        <dbReference type="ARBA" id="ARBA00022553"/>
    </source>
</evidence>
<dbReference type="PROSITE" id="PS50075">
    <property type="entry name" value="CARRIER"/>
    <property type="match status" value="3"/>
</dbReference>
<organism evidence="6 7">
    <name type="scientific">Pseudomonas fluorescens</name>
    <dbReference type="NCBI Taxonomy" id="294"/>
    <lineage>
        <taxon>Bacteria</taxon>
        <taxon>Pseudomonadati</taxon>
        <taxon>Pseudomonadota</taxon>
        <taxon>Gammaproteobacteria</taxon>
        <taxon>Pseudomonadales</taxon>
        <taxon>Pseudomonadaceae</taxon>
        <taxon>Pseudomonas</taxon>
    </lineage>
</organism>
<dbReference type="EMBL" id="MOBZ01000001">
    <property type="protein sequence ID" value="ROO13737.1"/>
    <property type="molecule type" value="Genomic_DNA"/>
</dbReference>
<dbReference type="InterPro" id="IPR001242">
    <property type="entry name" value="Condensation_dom"/>
</dbReference>
<dbReference type="InterPro" id="IPR020845">
    <property type="entry name" value="AMP-binding_CS"/>
</dbReference>
<dbReference type="FunFam" id="3.40.50.980:FF:000002">
    <property type="entry name" value="Enterobactin synthetase component F"/>
    <property type="match status" value="2"/>
</dbReference>
<feature type="domain" description="Carrier" evidence="5">
    <location>
        <begin position="2082"/>
        <end position="2156"/>
    </location>
</feature>
<evidence type="ECO:0000256" key="2">
    <source>
        <dbReference type="ARBA" id="ARBA00006432"/>
    </source>
</evidence>
<dbReference type="InterPro" id="IPR006162">
    <property type="entry name" value="Ppantetheine_attach_site"/>
</dbReference>
<dbReference type="FunFam" id="2.30.38.10:FF:000001">
    <property type="entry name" value="Non-ribosomal peptide synthetase PvdI"/>
    <property type="match status" value="2"/>
</dbReference>
<dbReference type="Pfam" id="PF13193">
    <property type="entry name" value="AMP-binding_C"/>
    <property type="match status" value="3"/>
</dbReference>
<dbReference type="SMART" id="SM00823">
    <property type="entry name" value="PKS_PP"/>
    <property type="match status" value="3"/>
</dbReference>
<dbReference type="PROSITE" id="PS00455">
    <property type="entry name" value="AMP_BINDING"/>
    <property type="match status" value="3"/>
</dbReference>
<dbReference type="GO" id="GO:0043041">
    <property type="term" value="P:amino acid activation for nonribosomal peptide biosynthetic process"/>
    <property type="evidence" value="ECO:0007669"/>
    <property type="project" value="UniProtKB-ARBA"/>
</dbReference>
<dbReference type="InterPro" id="IPR020806">
    <property type="entry name" value="PKS_PP-bd"/>
</dbReference>
<feature type="domain" description="Carrier" evidence="5">
    <location>
        <begin position="1019"/>
        <end position="1094"/>
    </location>
</feature>
<protein>
    <submittedName>
        <fullName evidence="6">Non-ribosomal peptide synthetase</fullName>
    </submittedName>
</protein>
<keyword evidence="4" id="KW-0597">Phosphoprotein</keyword>
<dbReference type="PANTHER" id="PTHR45398">
    <property type="match status" value="1"/>
</dbReference>
<dbReference type="FunFam" id="3.30.300.30:FF:000010">
    <property type="entry name" value="Enterobactin synthetase component F"/>
    <property type="match status" value="3"/>
</dbReference>
<dbReference type="Gene3D" id="3.30.559.30">
    <property type="entry name" value="Nonribosomal peptide synthetase, condensation domain"/>
    <property type="match status" value="4"/>
</dbReference>
<evidence type="ECO:0000259" key="5">
    <source>
        <dbReference type="PROSITE" id="PS50075"/>
    </source>
</evidence>
<dbReference type="InterPro" id="IPR045851">
    <property type="entry name" value="AMP-bd_C_sf"/>
</dbReference>
<comment type="similarity">
    <text evidence="2">Belongs to the ATP-dependent AMP-binding enzyme family.</text>
</comment>
<dbReference type="NCBIfam" id="TIGR01733">
    <property type="entry name" value="AA-adenyl-dom"/>
    <property type="match status" value="3"/>
</dbReference>
<dbReference type="CDD" id="cd19534">
    <property type="entry name" value="E_NRPS"/>
    <property type="match status" value="1"/>
</dbReference>
<dbReference type="InterPro" id="IPR010071">
    <property type="entry name" value="AA_adenyl_dom"/>
</dbReference>
<dbReference type="NCBIfam" id="TIGR01720">
    <property type="entry name" value="NRPS-para261"/>
    <property type="match status" value="1"/>
</dbReference>
<gene>
    <name evidence="6" type="ORF">BK673_01245</name>
</gene>
<evidence type="ECO:0000256" key="3">
    <source>
        <dbReference type="ARBA" id="ARBA00022450"/>
    </source>
</evidence>
<evidence type="ECO:0000313" key="7">
    <source>
        <dbReference type="Proteomes" id="UP000283619"/>
    </source>
</evidence>
<dbReference type="PROSITE" id="PS00012">
    <property type="entry name" value="PHOSPHOPANTETHEINE"/>
    <property type="match status" value="3"/>
</dbReference>
<dbReference type="Proteomes" id="UP000283619">
    <property type="component" value="Unassembled WGS sequence"/>
</dbReference>
<dbReference type="CDD" id="cd17643">
    <property type="entry name" value="A_NRPS_Cytc1-like"/>
    <property type="match status" value="2"/>
</dbReference>
<dbReference type="GO" id="GO:0044550">
    <property type="term" value="P:secondary metabolite biosynthetic process"/>
    <property type="evidence" value="ECO:0007669"/>
    <property type="project" value="UniProtKB-ARBA"/>
</dbReference>
<accession>A0A423PCX0</accession>
<dbReference type="InterPro" id="IPR023213">
    <property type="entry name" value="CAT-like_dom_sf"/>
</dbReference>
<dbReference type="GO" id="GO:0003824">
    <property type="term" value="F:catalytic activity"/>
    <property type="evidence" value="ECO:0007669"/>
    <property type="project" value="InterPro"/>
</dbReference>
<name>A0A423PCX0_PSEFL</name>
<dbReference type="SUPFAM" id="SSF56801">
    <property type="entry name" value="Acetyl-CoA synthetase-like"/>
    <property type="match status" value="3"/>
</dbReference>
<dbReference type="Gene3D" id="3.40.50.980">
    <property type="match status" value="6"/>
</dbReference>
<keyword evidence="3" id="KW-0596">Phosphopantetheine</keyword>
<dbReference type="NCBIfam" id="NF003417">
    <property type="entry name" value="PRK04813.1"/>
    <property type="match status" value="3"/>
</dbReference>
<dbReference type="InterPro" id="IPR025110">
    <property type="entry name" value="AMP-bd_C"/>
</dbReference>
<dbReference type="Gene3D" id="3.30.559.10">
    <property type="entry name" value="Chloramphenicol acetyltransferase-like domain"/>
    <property type="match status" value="4"/>
</dbReference>
<dbReference type="Gene3D" id="1.10.1200.10">
    <property type="entry name" value="ACP-like"/>
    <property type="match status" value="3"/>
</dbReference>
<dbReference type="SUPFAM" id="SSF52777">
    <property type="entry name" value="CoA-dependent acyltransferases"/>
    <property type="match status" value="8"/>
</dbReference>
<dbReference type="RefSeq" id="WP_123592806.1">
    <property type="nucleotide sequence ID" value="NZ_MOBZ01000001.1"/>
</dbReference>
<evidence type="ECO:0000256" key="1">
    <source>
        <dbReference type="ARBA" id="ARBA00001957"/>
    </source>
</evidence>
<dbReference type="FunFam" id="3.40.50.12780:FF:000012">
    <property type="entry name" value="Non-ribosomal peptide synthetase"/>
    <property type="match status" value="3"/>
</dbReference>
<dbReference type="FunFam" id="3.40.50.980:FF:000001">
    <property type="entry name" value="Non-ribosomal peptide synthetase"/>
    <property type="match status" value="3"/>
</dbReference>
<sequence>MTLLDNLSLVQRFIRLPLAQRQAFLQKMQSKNMSFAALPIPPVRDEFESIGLSFAQERQWFLWQLDPHSAAYHVPTALRLRGALDLSALQHSFDALLERHEVLRTVFVDGPDGPIQVAQARLSLPLTAQVLDTPVDDAGLKALIDAEIATLFDLQQGALLRVKLLQIAPDDHVLVLTQHHIICDGASAQIMVDDLVKLYAAHSSGQPANLAPLPIQYADYAIWQRKWMEAGELERQLAYWTERLGDGGEVLPLPTDRPRPAAQSYRGARLDLRVGSELTERLKQLAQREGLTLFMVLLASFQALLHRYSGQADIRVGVPVANRNRVETEGLIGFFVNTQVLNAQVQGGMPFLELLAQVKQASLGAQAHQDLPFEQLVHALAPDRQLSHSPLFQVMFNHQGGATAQALQLPGLHVESLDWSSHTAQFDLTLDTHEADGALAATLSYATDLFDAATVQRMAGHWLNLLHGIVADPQQRIGELPLLDASEQQQNIAQWNPNPRSFPSEACAHQLIAEQARLRPDAIAVRFNEQTLGYGELNRQANRRAHQLIGLGVGPDVLVGLAAERGLEMIVGLLAILKAGGAYVPLDPTYPQDRLAYMIEDSGIQLLLSQASLAGQLPVPHGVQTLLLGSDVSAFADTDPQVTMASSNLAYVIYTSGSTGKPKGTLLPHQNILRLFEATEPWFGFGPTDVWSLFHSYAFDFSVWEIFGALLHGGELLVVPYDVSRSPQEFHELLCNAGVTVLNQTPSAFKQLMHVACADTRANALRYVVFGGEALDVKSLRPWFERFGDTAPQLINMYGITETTVHVTYRPLSVADLEQDANSPIGEAIADLSWYVLDGELNPVAKGCIGELYVGRAGLARGYLNRGDLTALRFIPDPFGESGARLYRTGDLAQYRSDGVIEYVGRIDHQVKIRGFRIELGEIEARLNALDAVREAVVLAQDGPSGQQLVGYVIAAHSVDNDAELREQLKAQLKADLPDYMVPTHLLFLEQWPLTANGKLDRKALPQADASQVQQDYVAPQSELEQQIAAIWQDVLKLERVGLTDNFFELGGHSLLATQMVSRIRQTLGLNLQLRQLFENASLKACVAALEQTQVAKPTDIPRASRDKAQLPLSFAQQRQWFLWQMEPASAAYHIPAALRIHGALDLNALQRSFAELIQRHESLRTTFVQIDEQAFQVIHAQQAPLLVPDILDGTSGTAAEQTQAYVQRQISQPFDLQNGPLLRVGLLQVAREEHVLVLTQHHIVSDGWSMQLLVQELIQRYAAYSQGHSVELAELPIQYADYAVWQRQWMEAGERERQLNYWTGVLGGEQPLLELPTDRPRPARQSFAGARLAIDLPPLLSQQLRQLAQREGSTLFMVLLASFQSLLHRYSNQSDIRVGVPIANRNRVETENLIGFFVNTQVLKAEVDPQQRFSALLAQVKHAALGAEAHQDLPFEQLVEALRPERNLSHSPLFQVLYNHQSAERQALPALPGLVIEAQDWDSQTAQFDLTLDTLEADGQLSAALTYATDLFDAATVQRMAGHWLNLLHGIVADPQHRIGELPLLDASEQQHNIAQWNPNPRSFPSEACAHQLIAEQARLRPDAIAVRFNEQILSYGELNRQANRRAHQLIGLGVGPDVLVGLAAERGVEMIVGLLAILKAGGAYVPLDPTYPQDRLAYMIEDSGIQLLLSQAALAGQLPVPEGVKTLLLDSDVSAFADTDPQVTMASSNLAYVIYTSGSTGKPKGTLLPHQNILRLFEATEPWFGFGPTDVWSLFHSYAFDFSVWEIFGALLYGGELLVVPYDVSRSPQEFHELLCDAGVTVLNQTPSAFKQLMHVACADMRANALRYVVFGGEALDVKSLRPWFERFGDSAPQLINMYGITETTVHVTYRPLSVADLEQDANSPIGEPIADLSWYVLDGELNPVAKGCIGELYVGRAGLARGYLNRGDLTALRFIPDPFGESGARLYRTGDLAQYRSDGVIEYVGRIDHQVKIRGFRIELGEIEARLNALDAVREAVVLAQDGPSGQQLVGYVIAAHSVDNEADLREQLKAQLKADLPDYMVPTHLLFLEQWPLTANGKLDRKALPQADASQVQQDYVAPQSELEQQIAAIWQDVLKLERVGLTDNFFELGGDSIISIQVVSRARAAGIRFSPKDLFQHQTVQALASVAQTGTDAQAIDQAPVQGASLLLPIQQAFFAEAIPERHHYNQSVLLKPASALQAELVEQALQALVQHHDALRLSLSESAEGWRAEYRQAASENLLWVREVADAAALETLANQAQRSLDLQAGPLLRGVLANLADGTQRLLLVIHHLAVDGVSWRILFDDLQTAYNQLHAGQALQLPAKTSSVKAFAEQLQAHARSAELQEQLAYWQAQLSDVQGDLPCLDPQASALNSQAVTVDTRLDKQLTRQLLQEAPAAYRTQVNDLLLTALARVICRWSGHASTLIELEGHGREELFANIDLTRTVGWFTSMFPVKLTPAADLVDSIKSIKQGLREIPDKGVGFAALRFLGDDATRAALQALPPPRITFNYLGQFDGSFDEAQGALFSPASEGAGDEQSPLTTLGNWLTLNGQVFDGALNLGWTFSRQQFDPALIQQLADDYAAELALLIAHCCDPSNQGMTPSDFPLAGFTQAQLDGLALPARAVDDIYPLAPMQQGMLFHSLYENGSGHYINQMCLDIEGLDPQRFENAWQAAVDAHDILRSSFVWQGSERPLQVVHKQVRVPFTSLDWSARGDVTSALAELASAELAQGFDLACAPLLRLVLVQTGAQRYHLIYTHHHILMDGWSNSQLLGEVLQRYDGQTLPRQAGRFRDYISWLQGRDAKVSEAFWLEQLRSFEAPTRLAETRFDVDEAAFASSHASHYHWLDTAQTQALSEFARTQKVTLNTVIQAAWLMLLQHYTGHATVAFGATVSGRPTELKGIEQQIGLFINTLPVIASPRPEQSVSALLQQVQAQNVALREHEHTPLFEIQRWAGQGGEGLFDTLLVFENYPLSDALQEQAPSGLSFGTVDNQEQTNFPLTLAVNHNDTLSLHFTYAHAAFPTHTVERLAEQVAHVLAQMVSAPAGRSLGEIDLLGDVTRTLLLRDWNATAVETSERRQVQQCIEAQARLTPDAVALVTEQATLTYAQLNAQANRLAHALIERGVGPDVLVGLAMSRSVQMVVGLLAILKAGGAYVPLDPAYPQDRLTYMVEDSGIALLLTETSLQPRFADVAVTTLLLDQPAYWLDAYSERDPQVLIDEQNLAYVIYTSGSTGKPKGVTLRHGGLSNHMQWMQECLQLTPADRVLQKTAISFDASVWEFWLPLMNGAQLVLASAQFNLDLTTLWADVARLRISVLQMAPSLLQALLPLATREQLASLRLLLCGGEALSAHLSRQVLALFDGELRNLYGPTEATIDTSSHAVPRTVEDDARIMPIGRPINNVRTYVLDAALQPCAVGATGELYIAGDSLARGYHQRGALTAERFIPDPFAGFGGRLYRTGDLARYAEDGVIEYIGRIDHQVKIRGLRIELGEIEARLQALPEVREAVVLAREELSGPNLVAYLVSHDHSLDPTSLAEQLKAQLARQVPDFMVPTHLVFLDQLPLTPNGKLDRKALPAPDTRAHQSVYLAPQSELECKVAAIWQDVLKIDQVGLADDFFELGGHSLLVVNVVSRLQLELGLKLTPQLIFQFPVLGAFVAQLEQSGEQMSTSKLSKLEALLDEFEEV</sequence>
<dbReference type="CDD" id="cd05930">
    <property type="entry name" value="A_NRPS"/>
    <property type="match status" value="1"/>
</dbReference>
<dbReference type="InterPro" id="IPR009081">
    <property type="entry name" value="PP-bd_ACP"/>
</dbReference>
<dbReference type="FunFam" id="1.10.1200.10:FF:000005">
    <property type="entry name" value="Nonribosomal peptide synthetase 1"/>
    <property type="match status" value="2"/>
</dbReference>
<dbReference type="Gene3D" id="3.30.300.30">
    <property type="match status" value="3"/>
</dbReference>
<dbReference type="Pfam" id="PF00550">
    <property type="entry name" value="PP-binding"/>
    <property type="match status" value="3"/>
</dbReference>
<proteinExistence type="inferred from homology"/>
<dbReference type="CDD" id="cd19531">
    <property type="entry name" value="LCL_NRPS-like"/>
    <property type="match status" value="2"/>
</dbReference>
<dbReference type="SUPFAM" id="SSF47336">
    <property type="entry name" value="ACP-like"/>
    <property type="match status" value="3"/>
</dbReference>
<dbReference type="FunFam" id="3.30.559.10:FF:000012">
    <property type="entry name" value="Non-ribosomal peptide synthetase"/>
    <property type="match status" value="2"/>
</dbReference>